<evidence type="ECO:0000256" key="4">
    <source>
        <dbReference type="ARBA" id="ARBA00022840"/>
    </source>
</evidence>
<comment type="function">
    <text evidence="6 7">The RecF protein is involved in DNA metabolism; it is required for DNA replication and normal SOS inducibility. RecF binds preferentially to single-stranded, linear DNA. It also seems to bind ATP.</text>
</comment>
<dbReference type="STRING" id="1166073.SAMN05192530_105180"/>
<evidence type="ECO:0000256" key="6">
    <source>
        <dbReference type="HAMAP-Rule" id="MF_00365"/>
    </source>
</evidence>
<dbReference type="PANTHER" id="PTHR32182:SF0">
    <property type="entry name" value="DNA REPLICATION AND REPAIR PROTEIN RECF"/>
    <property type="match status" value="1"/>
</dbReference>
<dbReference type="PANTHER" id="PTHR32182">
    <property type="entry name" value="DNA REPLICATION AND REPAIR PROTEIN RECF"/>
    <property type="match status" value="1"/>
</dbReference>
<evidence type="ECO:0000313" key="9">
    <source>
        <dbReference type="Proteomes" id="UP000198793"/>
    </source>
</evidence>
<dbReference type="GO" id="GO:0006260">
    <property type="term" value="P:DNA replication"/>
    <property type="evidence" value="ECO:0007669"/>
    <property type="project" value="UniProtKB-UniRule"/>
</dbReference>
<protein>
    <recommendedName>
        <fullName evidence="6 7">DNA replication and repair protein RecF</fullName>
    </recommendedName>
</protein>
<dbReference type="AlphaFoldDB" id="A0A1H0IK63"/>
<keyword evidence="6 7" id="KW-0234">DNA repair</keyword>
<keyword evidence="6 7" id="KW-0742">SOS response</keyword>
<dbReference type="GO" id="GO:0000731">
    <property type="term" value="P:DNA synthesis involved in DNA repair"/>
    <property type="evidence" value="ECO:0007669"/>
    <property type="project" value="TreeGrafter"/>
</dbReference>
<keyword evidence="9" id="KW-1185">Reference proteome</keyword>
<keyword evidence="4 6" id="KW-0067">ATP-binding</keyword>
<dbReference type="Gene3D" id="1.20.1050.90">
    <property type="entry name" value="RecF/RecN/SMC, N-terminal domain"/>
    <property type="match status" value="1"/>
</dbReference>
<evidence type="ECO:0000313" key="8">
    <source>
        <dbReference type="EMBL" id="SDO31441.1"/>
    </source>
</evidence>
<dbReference type="InterPro" id="IPR018078">
    <property type="entry name" value="DNA-binding_RecF_CS"/>
</dbReference>
<dbReference type="GO" id="GO:0005737">
    <property type="term" value="C:cytoplasm"/>
    <property type="evidence" value="ECO:0007669"/>
    <property type="project" value="UniProtKB-SubCell"/>
</dbReference>
<evidence type="ECO:0000256" key="3">
    <source>
        <dbReference type="ARBA" id="ARBA00022741"/>
    </source>
</evidence>
<organism evidence="8 9">
    <name type="scientific">Aureimonas jatrophae</name>
    <dbReference type="NCBI Taxonomy" id="1166073"/>
    <lineage>
        <taxon>Bacteria</taxon>
        <taxon>Pseudomonadati</taxon>
        <taxon>Pseudomonadota</taxon>
        <taxon>Alphaproteobacteria</taxon>
        <taxon>Hyphomicrobiales</taxon>
        <taxon>Aurantimonadaceae</taxon>
        <taxon>Aureimonas</taxon>
    </lineage>
</organism>
<dbReference type="HAMAP" id="MF_00365">
    <property type="entry name" value="RecF"/>
    <property type="match status" value="1"/>
</dbReference>
<gene>
    <name evidence="6" type="primary">recF</name>
    <name evidence="8" type="ORF">SAMN05192530_105180</name>
</gene>
<dbReference type="InterPro" id="IPR042174">
    <property type="entry name" value="RecF_2"/>
</dbReference>
<evidence type="ECO:0000256" key="5">
    <source>
        <dbReference type="ARBA" id="ARBA00023125"/>
    </source>
</evidence>
<dbReference type="Proteomes" id="UP000198793">
    <property type="component" value="Unassembled WGS sequence"/>
</dbReference>
<dbReference type="EMBL" id="FNIT01000005">
    <property type="protein sequence ID" value="SDO31441.1"/>
    <property type="molecule type" value="Genomic_DNA"/>
</dbReference>
<comment type="similarity">
    <text evidence="6 7">Belongs to the RecF family.</text>
</comment>
<dbReference type="GO" id="GO:0003697">
    <property type="term" value="F:single-stranded DNA binding"/>
    <property type="evidence" value="ECO:0007669"/>
    <property type="project" value="UniProtKB-UniRule"/>
</dbReference>
<evidence type="ECO:0000256" key="1">
    <source>
        <dbReference type="ARBA" id="ARBA00022490"/>
    </source>
</evidence>
<keyword evidence="1 6" id="KW-0963">Cytoplasm</keyword>
<dbReference type="Gene3D" id="3.40.50.300">
    <property type="entry name" value="P-loop containing nucleotide triphosphate hydrolases"/>
    <property type="match status" value="1"/>
</dbReference>
<sequence length="344" mass="37241">MFHGDNGAGKTNLLEALSLLSPGRGLRRASYGEMARAGGSGAFSVRAGLGSPVAQRLDVQTLVRPDESGASRLVRFDGAAARTVDELLEHLRVVWLTPAMDGLFTGPAADRRRFLDRMVLTVDPAHGRRALDYERLVRGRNKLLSEDRLDDRWLLAIERQMAEHGLALALARADLAQRLAARIEATAGSPFPLADLHLQSGYETVDLEGPAADLEDRIAERLRERRVLDRAAGRTTEGPHRAELDVRHRSKDMPAALSSTGEQKALLIGLVIAHARLVEAASGMAPVLLLDEVAAHLDPSRRAALFDILEDLGVQSFLTGTDASLFEALGSRAQRLAVSEGQVP</sequence>
<proteinExistence type="inferred from homology"/>
<evidence type="ECO:0000256" key="7">
    <source>
        <dbReference type="RuleBase" id="RU000578"/>
    </source>
</evidence>
<keyword evidence="2 6" id="KW-0235">DNA replication</keyword>
<dbReference type="GO" id="GO:0005524">
    <property type="term" value="F:ATP binding"/>
    <property type="evidence" value="ECO:0007669"/>
    <property type="project" value="UniProtKB-UniRule"/>
</dbReference>
<dbReference type="PROSITE" id="PS00618">
    <property type="entry name" value="RECF_2"/>
    <property type="match status" value="1"/>
</dbReference>
<accession>A0A1H0IK63</accession>
<feature type="binding site" evidence="6">
    <location>
        <begin position="4"/>
        <end position="11"/>
    </location>
    <ligand>
        <name>ATP</name>
        <dbReference type="ChEBI" id="CHEBI:30616"/>
    </ligand>
</feature>
<dbReference type="NCBIfam" id="TIGR00611">
    <property type="entry name" value="recf"/>
    <property type="match status" value="1"/>
</dbReference>
<evidence type="ECO:0000256" key="2">
    <source>
        <dbReference type="ARBA" id="ARBA00022705"/>
    </source>
</evidence>
<dbReference type="InterPro" id="IPR027417">
    <property type="entry name" value="P-loop_NTPase"/>
</dbReference>
<dbReference type="SUPFAM" id="SSF52540">
    <property type="entry name" value="P-loop containing nucleoside triphosphate hydrolases"/>
    <property type="match status" value="1"/>
</dbReference>
<dbReference type="InterPro" id="IPR001238">
    <property type="entry name" value="DNA-binding_RecF"/>
</dbReference>
<keyword evidence="3 6" id="KW-0547">Nucleotide-binding</keyword>
<comment type="subcellular location">
    <subcellularLocation>
        <location evidence="6 7">Cytoplasm</location>
    </subcellularLocation>
</comment>
<dbReference type="GO" id="GO:0006302">
    <property type="term" value="P:double-strand break repair"/>
    <property type="evidence" value="ECO:0007669"/>
    <property type="project" value="TreeGrafter"/>
</dbReference>
<reference evidence="8 9" key="1">
    <citation type="submission" date="2016-10" db="EMBL/GenBank/DDBJ databases">
        <authorList>
            <person name="de Groot N.N."/>
        </authorList>
    </citation>
    <scope>NUCLEOTIDE SEQUENCE [LARGE SCALE GENOMIC DNA]</scope>
    <source>
        <strain evidence="9">L7-484,KACC 16230,DSM 25025</strain>
    </source>
</reference>
<dbReference type="GO" id="GO:0009432">
    <property type="term" value="P:SOS response"/>
    <property type="evidence" value="ECO:0007669"/>
    <property type="project" value="UniProtKB-UniRule"/>
</dbReference>
<name>A0A1H0IK63_9HYPH</name>
<keyword evidence="6 7" id="KW-0227">DNA damage</keyword>
<dbReference type="PROSITE" id="PS00617">
    <property type="entry name" value="RECF_1"/>
    <property type="match status" value="1"/>
</dbReference>
<keyword evidence="5 6" id="KW-0238">DNA-binding</keyword>